<dbReference type="GO" id="GO:0005737">
    <property type="term" value="C:cytoplasm"/>
    <property type="evidence" value="ECO:0007669"/>
    <property type="project" value="TreeGrafter"/>
</dbReference>
<dbReference type="PANTHER" id="PTHR12757:SF1">
    <property type="entry name" value="PROTEIN SALIVARY GLANDS MARRED"/>
    <property type="match status" value="1"/>
</dbReference>
<sequence>MDTGLLLLDSADEPLDGFSARQLVLRVQRKLQGKCRGSGRGGPAAGAGCPPPSSAPPLVDEAASAALDALYRVARCSSGSQKRAQRLLKDLVKVVVTVVLLSRSGQLEETAEAAAEVQRLKGHVRRAAMTALSFYQVDFTFEREVLSALLALCGSSLGALLPPCHGPRVARAFRALAAPELLTALYDPGGPHRRGLAQMCEAIDGLLDRGIV</sequence>
<name>A0AAJ7U9V8_PETMA</name>
<dbReference type="InterPro" id="IPR008477">
    <property type="entry name" value="TNFAIP8-like"/>
</dbReference>
<dbReference type="GO" id="GO:0042981">
    <property type="term" value="P:regulation of apoptotic process"/>
    <property type="evidence" value="ECO:0007669"/>
    <property type="project" value="InterPro"/>
</dbReference>
<dbReference type="InterPro" id="IPR038355">
    <property type="entry name" value="TNFAIP8_sf"/>
</dbReference>
<proteinExistence type="predicted"/>
<dbReference type="AlphaFoldDB" id="A0AAJ7U9V8"/>
<evidence type="ECO:0000313" key="3">
    <source>
        <dbReference type="RefSeq" id="XP_032831824.1"/>
    </source>
</evidence>
<dbReference type="GeneID" id="116955008"/>
<protein>
    <submittedName>
        <fullName evidence="3">Tumor necrosis factor alpha-induced protein 8-like protein 1</fullName>
    </submittedName>
</protein>
<keyword evidence="2" id="KW-1185">Reference proteome</keyword>
<organism evidence="2 3">
    <name type="scientific">Petromyzon marinus</name>
    <name type="common">Sea lamprey</name>
    <dbReference type="NCBI Taxonomy" id="7757"/>
    <lineage>
        <taxon>Eukaryota</taxon>
        <taxon>Metazoa</taxon>
        <taxon>Chordata</taxon>
        <taxon>Craniata</taxon>
        <taxon>Vertebrata</taxon>
        <taxon>Cyclostomata</taxon>
        <taxon>Hyperoartia</taxon>
        <taxon>Petromyzontiformes</taxon>
        <taxon>Petromyzontidae</taxon>
        <taxon>Petromyzon</taxon>
    </lineage>
</organism>
<dbReference type="Gene3D" id="1.20.1440.160">
    <property type="entry name" value="Tumor necrosis factor alpha-induced protein 8-like"/>
    <property type="match status" value="1"/>
</dbReference>
<gene>
    <name evidence="3" type="primary">LOC116955008</name>
</gene>
<evidence type="ECO:0000256" key="1">
    <source>
        <dbReference type="SAM" id="MobiDB-lite"/>
    </source>
</evidence>
<reference evidence="3" key="1">
    <citation type="submission" date="2025-08" db="UniProtKB">
        <authorList>
            <consortium name="RefSeq"/>
        </authorList>
    </citation>
    <scope>IDENTIFICATION</scope>
    <source>
        <tissue evidence="3">Sperm</tissue>
    </source>
</reference>
<feature type="region of interest" description="Disordered" evidence="1">
    <location>
        <begin position="34"/>
        <end position="57"/>
    </location>
</feature>
<dbReference type="PANTHER" id="PTHR12757">
    <property type="entry name" value="TUMOR NECROSIS FACTOR INDUCED PROTEIN"/>
    <property type="match status" value="1"/>
</dbReference>
<dbReference type="RefSeq" id="XP_032831824.1">
    <property type="nucleotide sequence ID" value="XM_032975933.1"/>
</dbReference>
<dbReference type="Proteomes" id="UP001318040">
    <property type="component" value="Chromosome 57"/>
</dbReference>
<accession>A0AAJ7U9V8</accession>
<dbReference type="KEGG" id="pmrn:116955008"/>
<evidence type="ECO:0000313" key="2">
    <source>
        <dbReference type="Proteomes" id="UP001318040"/>
    </source>
</evidence>
<dbReference type="Pfam" id="PF05527">
    <property type="entry name" value="TNFAIP8"/>
    <property type="match status" value="1"/>
</dbReference>
<feature type="compositionally biased region" description="Gly residues" evidence="1">
    <location>
        <begin position="36"/>
        <end position="45"/>
    </location>
</feature>